<evidence type="ECO:0000313" key="2">
    <source>
        <dbReference type="EMBL" id="CAH0110880.1"/>
    </source>
</evidence>
<dbReference type="OrthoDB" id="28868at2759"/>
<dbReference type="InterPro" id="IPR011722">
    <property type="entry name" value="Hemimethylated_DNA-bd_dom"/>
</dbReference>
<reference evidence="2" key="1">
    <citation type="submission" date="2021-11" db="EMBL/GenBank/DDBJ databases">
        <authorList>
            <person name="Schell T."/>
        </authorList>
    </citation>
    <scope>NUCLEOTIDE SEQUENCE</scope>
    <source>
        <strain evidence="2">M5</strain>
    </source>
</reference>
<dbReference type="InterPro" id="IPR032698">
    <property type="entry name" value="SirB1_N"/>
</dbReference>
<evidence type="ECO:0000259" key="1">
    <source>
        <dbReference type="SMART" id="SM00992"/>
    </source>
</evidence>
<name>A0A8J2WN06_9CRUS</name>
<dbReference type="SMART" id="SM00992">
    <property type="entry name" value="YccV-like"/>
    <property type="match status" value="1"/>
</dbReference>
<dbReference type="EMBL" id="CAKKLH010000308">
    <property type="protein sequence ID" value="CAH0110880.1"/>
    <property type="molecule type" value="Genomic_DNA"/>
</dbReference>
<keyword evidence="3" id="KW-1185">Reference proteome</keyword>
<dbReference type="SUPFAM" id="SSF141255">
    <property type="entry name" value="YccV-like"/>
    <property type="match status" value="1"/>
</dbReference>
<dbReference type="Proteomes" id="UP000789390">
    <property type="component" value="Unassembled WGS sequence"/>
</dbReference>
<gene>
    <name evidence="2" type="ORF">DGAL_LOCUS14487</name>
</gene>
<dbReference type="AlphaFoldDB" id="A0A8J2WN06"/>
<dbReference type="GO" id="GO:0003677">
    <property type="term" value="F:DNA binding"/>
    <property type="evidence" value="ECO:0007669"/>
    <property type="project" value="InterPro"/>
</dbReference>
<feature type="domain" description="Hemimethylated DNA-binding" evidence="1">
    <location>
        <begin position="419"/>
        <end position="503"/>
    </location>
</feature>
<proteinExistence type="predicted"/>
<dbReference type="Pfam" id="PF13369">
    <property type="entry name" value="Transglut_core2"/>
    <property type="match status" value="1"/>
</dbReference>
<dbReference type="PANTHER" id="PTHR31350">
    <property type="entry name" value="SI:DKEY-261L7.2"/>
    <property type="match status" value="1"/>
</dbReference>
<dbReference type="InterPro" id="IPR036623">
    <property type="entry name" value="Hemimethylated_DNA-bd_sf"/>
</dbReference>
<evidence type="ECO:0000313" key="3">
    <source>
        <dbReference type="Proteomes" id="UP000789390"/>
    </source>
</evidence>
<protein>
    <recommendedName>
        <fullName evidence="1">Hemimethylated DNA-binding domain-containing protein</fullName>
    </recommendedName>
</protein>
<dbReference type="PANTHER" id="PTHR31350:SF21">
    <property type="entry name" value="F-BOX ONLY PROTEIN 21"/>
    <property type="match status" value="1"/>
</dbReference>
<comment type="caution">
    <text evidence="2">The sequence shown here is derived from an EMBL/GenBank/DDBJ whole genome shotgun (WGS) entry which is preliminary data.</text>
</comment>
<dbReference type="Pfam" id="PF08755">
    <property type="entry name" value="YccV-like"/>
    <property type="match status" value="1"/>
</dbReference>
<organism evidence="2 3">
    <name type="scientific">Daphnia galeata</name>
    <dbReference type="NCBI Taxonomy" id="27404"/>
    <lineage>
        <taxon>Eukaryota</taxon>
        <taxon>Metazoa</taxon>
        <taxon>Ecdysozoa</taxon>
        <taxon>Arthropoda</taxon>
        <taxon>Crustacea</taxon>
        <taxon>Branchiopoda</taxon>
        <taxon>Diplostraca</taxon>
        <taxon>Cladocera</taxon>
        <taxon>Anomopoda</taxon>
        <taxon>Daphniidae</taxon>
        <taxon>Daphnia</taxon>
    </lineage>
</organism>
<sequence>MANLLSFSDEVLCRIFESITKVKDLHNVMLSCRRFFHVIKSYNKLWKFERKVKHVLQGLSAKCFLIGEPSLAELENLLNYSENWIPEEWVESVLQNGIYNQNLNDNLTSRFYARKLLKYFRNYVIERKLKDMMALPEQDKSILVGAILISQWVQTEQEHMISLPAVELQLEGITKRVKQLLADKNTSSTFTTKEVLDCINTVLYCEMGFKVMQSDYSFEYVFIDKVLESRIGFPVTLCIIYREITKRMGIYCEPVLSPEILYHRFYLRWKETSSLADTDNQLIDPASGTLHYFHPSSYPVVSTEKFLQRIVEYMRRLRLQSIRSERRGEGRDRTHFQRRRNELSFSRLACAVSPDQTRSILLYAQLCLDLDVQLDDAVRLLQQVKTLHDHRLMEKCVLKLSEKEALVSKEKVIHRRSPSVKYAVGLVMVYKGSARKSPLLCVINSWTHRDPDDTFYNVLFEDGDSSFVAESNLKLYTNVSFIISHPNIGLYFQRFDGRRYIPNTEMMTLYPEDNAFAVSLIK</sequence>
<accession>A0A8J2WN06</accession>